<dbReference type="GO" id="GO:0008239">
    <property type="term" value="F:dipeptidyl-peptidase activity"/>
    <property type="evidence" value="ECO:0007669"/>
    <property type="project" value="TreeGrafter"/>
</dbReference>
<proteinExistence type="inferred from homology"/>
<keyword evidence="4" id="KW-0378">Hydrolase</keyword>
<dbReference type="Gene3D" id="1.20.120.980">
    <property type="entry name" value="Serine carboxypeptidase S28, SKS domain"/>
    <property type="match status" value="1"/>
</dbReference>
<keyword evidence="7" id="KW-1185">Reference proteome</keyword>
<organism evidence="6 7">
    <name type="scientific">Coemansia guatemalensis</name>
    <dbReference type="NCBI Taxonomy" id="2761395"/>
    <lineage>
        <taxon>Eukaryota</taxon>
        <taxon>Fungi</taxon>
        <taxon>Fungi incertae sedis</taxon>
        <taxon>Zoopagomycota</taxon>
        <taxon>Kickxellomycotina</taxon>
        <taxon>Kickxellomycetes</taxon>
        <taxon>Kickxellales</taxon>
        <taxon>Kickxellaceae</taxon>
        <taxon>Coemansia</taxon>
    </lineage>
</organism>
<evidence type="ECO:0000313" key="7">
    <source>
        <dbReference type="Proteomes" id="UP001140094"/>
    </source>
</evidence>
<protein>
    <recommendedName>
        <fullName evidence="8">Peptidase S28</fullName>
    </recommendedName>
</protein>
<accession>A0A9W8HQM4</accession>
<dbReference type="AlphaFoldDB" id="A0A9W8HQM4"/>
<dbReference type="GO" id="GO:0070008">
    <property type="term" value="F:serine-type exopeptidase activity"/>
    <property type="evidence" value="ECO:0007669"/>
    <property type="project" value="InterPro"/>
</dbReference>
<dbReference type="InterPro" id="IPR029058">
    <property type="entry name" value="AB_hydrolase_fold"/>
</dbReference>
<dbReference type="SUPFAM" id="SSF53474">
    <property type="entry name" value="alpha/beta-Hydrolases"/>
    <property type="match status" value="1"/>
</dbReference>
<name>A0A9W8HQM4_9FUNG</name>
<dbReference type="OrthoDB" id="1735038at2759"/>
<dbReference type="GO" id="GO:0006508">
    <property type="term" value="P:proteolysis"/>
    <property type="evidence" value="ECO:0007669"/>
    <property type="project" value="UniProtKB-KW"/>
</dbReference>
<dbReference type="InterPro" id="IPR042269">
    <property type="entry name" value="Ser_carbopepase_S28_SKS"/>
</dbReference>
<dbReference type="PANTHER" id="PTHR11010:SF38">
    <property type="entry name" value="LYSOSOMAL PRO-X CARBOXYPEPTIDASE"/>
    <property type="match status" value="1"/>
</dbReference>
<gene>
    <name evidence="6" type="ORF">H4R20_006015</name>
</gene>
<dbReference type="Gene3D" id="3.40.50.1820">
    <property type="entry name" value="alpha/beta hydrolase"/>
    <property type="match status" value="1"/>
</dbReference>
<evidence type="ECO:0000256" key="5">
    <source>
        <dbReference type="ARBA" id="ARBA00023180"/>
    </source>
</evidence>
<evidence type="ECO:0000256" key="2">
    <source>
        <dbReference type="ARBA" id="ARBA00022670"/>
    </source>
</evidence>
<dbReference type="Proteomes" id="UP001140094">
    <property type="component" value="Unassembled WGS sequence"/>
</dbReference>
<keyword evidence="3" id="KW-0732">Signal</keyword>
<evidence type="ECO:0000256" key="4">
    <source>
        <dbReference type="ARBA" id="ARBA00022801"/>
    </source>
</evidence>
<sequence>MLIIVEHRYYGDSYPVNDMSGPSMRYLTVENSLEDIANFIRSASTFVKDSIGVDISPKSKWVATGGSYAATLAVWARKKYPDLIHAAYASSAPVLIEPDFYQYDQVVAKALPCAQDISEAVSVLDAILDSGNRTLINQWKHAFGLQKLEDDADFAGALTDQMSSTVQYYMPPAKGSNAPDSISKLCSWYENTANIPLQNMADMTAAYIRENRIDPLSAYSSKSGVSNTGLHQDGRAWFYQTCTQFGFWQSAPRPPLRRLRSKYVTAEWQSKPCQAFFGNSIADKPNTKGLNDQFGGLFPNVTRVVFVNGLHDPWSALSVAVDPVISKQTSADGRNVVITMPRASHVVDFYFANSRTDFGVDIARK</sequence>
<evidence type="ECO:0008006" key="8">
    <source>
        <dbReference type="Google" id="ProtNLM"/>
    </source>
</evidence>
<keyword evidence="5" id="KW-0325">Glycoprotein</keyword>
<evidence type="ECO:0000313" key="6">
    <source>
        <dbReference type="EMBL" id="KAJ2795045.1"/>
    </source>
</evidence>
<dbReference type="Pfam" id="PF05577">
    <property type="entry name" value="Peptidase_S28"/>
    <property type="match status" value="1"/>
</dbReference>
<dbReference type="EMBL" id="JANBUO010002322">
    <property type="protein sequence ID" value="KAJ2795045.1"/>
    <property type="molecule type" value="Genomic_DNA"/>
</dbReference>
<feature type="non-terminal residue" evidence="6">
    <location>
        <position position="365"/>
    </location>
</feature>
<dbReference type="InterPro" id="IPR008758">
    <property type="entry name" value="Peptidase_S28"/>
</dbReference>
<evidence type="ECO:0000256" key="3">
    <source>
        <dbReference type="ARBA" id="ARBA00022729"/>
    </source>
</evidence>
<dbReference type="PANTHER" id="PTHR11010">
    <property type="entry name" value="PROTEASE S28 PRO-X CARBOXYPEPTIDASE-RELATED"/>
    <property type="match status" value="1"/>
</dbReference>
<comment type="caution">
    <text evidence="6">The sequence shown here is derived from an EMBL/GenBank/DDBJ whole genome shotgun (WGS) entry which is preliminary data.</text>
</comment>
<evidence type="ECO:0000256" key="1">
    <source>
        <dbReference type="ARBA" id="ARBA00011079"/>
    </source>
</evidence>
<keyword evidence="2" id="KW-0645">Protease</keyword>
<reference evidence="6" key="1">
    <citation type="submission" date="2022-07" db="EMBL/GenBank/DDBJ databases">
        <title>Phylogenomic reconstructions and comparative analyses of Kickxellomycotina fungi.</title>
        <authorList>
            <person name="Reynolds N.K."/>
            <person name="Stajich J.E."/>
            <person name="Barry K."/>
            <person name="Grigoriev I.V."/>
            <person name="Crous P."/>
            <person name="Smith M.E."/>
        </authorList>
    </citation>
    <scope>NUCLEOTIDE SEQUENCE</scope>
    <source>
        <strain evidence="6">NRRL 1565</strain>
    </source>
</reference>
<comment type="similarity">
    <text evidence="1">Belongs to the peptidase S28 family.</text>
</comment>